<name>A0A0C2T5W8_AMAMK</name>
<evidence type="ECO:0000313" key="1">
    <source>
        <dbReference type="EMBL" id="KIL61949.1"/>
    </source>
</evidence>
<dbReference type="AlphaFoldDB" id="A0A0C2T5W8"/>
<accession>A0A0C2T5W8</accession>
<dbReference type="HOGENOM" id="CLU_2654001_0_0_1"/>
<dbReference type="InParanoid" id="A0A0C2T5W8"/>
<protein>
    <submittedName>
        <fullName evidence="1">Uncharacterized protein</fullName>
    </submittedName>
</protein>
<dbReference type="EMBL" id="KN818277">
    <property type="protein sequence ID" value="KIL61949.1"/>
    <property type="molecule type" value="Genomic_DNA"/>
</dbReference>
<organism evidence="1 2">
    <name type="scientific">Amanita muscaria (strain Koide BX008)</name>
    <dbReference type="NCBI Taxonomy" id="946122"/>
    <lineage>
        <taxon>Eukaryota</taxon>
        <taxon>Fungi</taxon>
        <taxon>Dikarya</taxon>
        <taxon>Basidiomycota</taxon>
        <taxon>Agaricomycotina</taxon>
        <taxon>Agaricomycetes</taxon>
        <taxon>Agaricomycetidae</taxon>
        <taxon>Agaricales</taxon>
        <taxon>Pluteineae</taxon>
        <taxon>Amanitaceae</taxon>
        <taxon>Amanita</taxon>
    </lineage>
</organism>
<gene>
    <name evidence="1" type="ORF">M378DRAFT_166274</name>
</gene>
<proteinExistence type="predicted"/>
<dbReference type="Proteomes" id="UP000054549">
    <property type="component" value="Unassembled WGS sequence"/>
</dbReference>
<reference evidence="1 2" key="1">
    <citation type="submission" date="2014-04" db="EMBL/GenBank/DDBJ databases">
        <title>Evolutionary Origins and Diversification of the Mycorrhizal Mutualists.</title>
        <authorList>
            <consortium name="DOE Joint Genome Institute"/>
            <consortium name="Mycorrhizal Genomics Consortium"/>
            <person name="Kohler A."/>
            <person name="Kuo A."/>
            <person name="Nagy L.G."/>
            <person name="Floudas D."/>
            <person name="Copeland A."/>
            <person name="Barry K.W."/>
            <person name="Cichocki N."/>
            <person name="Veneault-Fourrey C."/>
            <person name="LaButti K."/>
            <person name="Lindquist E.A."/>
            <person name="Lipzen A."/>
            <person name="Lundell T."/>
            <person name="Morin E."/>
            <person name="Murat C."/>
            <person name="Riley R."/>
            <person name="Ohm R."/>
            <person name="Sun H."/>
            <person name="Tunlid A."/>
            <person name="Henrissat B."/>
            <person name="Grigoriev I.V."/>
            <person name="Hibbett D.S."/>
            <person name="Martin F."/>
        </authorList>
    </citation>
    <scope>NUCLEOTIDE SEQUENCE [LARGE SCALE GENOMIC DNA]</scope>
    <source>
        <strain evidence="1 2">Koide BX008</strain>
    </source>
</reference>
<sequence>MVPLHVTDQDLGLSITVLASLACPALTRAANITDESVSRCHALIFCAVSGYHVFLGLKTFQTSKKNSTPILVQYCH</sequence>
<keyword evidence="2" id="KW-1185">Reference proteome</keyword>
<evidence type="ECO:0000313" key="2">
    <source>
        <dbReference type="Proteomes" id="UP000054549"/>
    </source>
</evidence>